<dbReference type="EMBL" id="JAJEPU010000041">
    <property type="protein sequence ID" value="MCC2165580.1"/>
    <property type="molecule type" value="Genomic_DNA"/>
</dbReference>
<evidence type="ECO:0000256" key="1">
    <source>
        <dbReference type="SAM" id="Coils"/>
    </source>
</evidence>
<dbReference type="SUPFAM" id="SSF56954">
    <property type="entry name" value="Outer membrane efflux proteins (OEP)"/>
    <property type="match status" value="1"/>
</dbReference>
<feature type="chain" id="PRO_5042098628" evidence="2">
    <location>
        <begin position="36"/>
        <end position="406"/>
    </location>
</feature>
<feature type="signal peptide" evidence="2">
    <location>
        <begin position="1"/>
        <end position="35"/>
    </location>
</feature>
<organism evidence="3 4">
    <name type="scientific">Brotaphodocola catenula</name>
    <dbReference type="NCBI Taxonomy" id="2885361"/>
    <lineage>
        <taxon>Bacteria</taxon>
        <taxon>Bacillati</taxon>
        <taxon>Bacillota</taxon>
        <taxon>Clostridia</taxon>
        <taxon>Lachnospirales</taxon>
        <taxon>Lachnospiraceae</taxon>
        <taxon>Brotaphodocola</taxon>
    </lineage>
</organism>
<sequence>MRRIKTRRENAKSSFSRLLTVMLATAVLGTSTAAAFPNQAWAGAGPLSDRVNSGYDDATWAKLTDDVIEYDEVPNLIHEFNTTMRTQWDNLDETRQDLANNLEELQSARRKASDRLDNAKDDGDLSAVINSTIQKTVLSAVVKAMSSAAVNPLSKSNLIQLEKAEKQITMYAQSAILSYDSLSKQRAVLVHMKELYDRQYALALKQQELGMATATDVLTAQKNQLTAQSNIETIDSALTQILPKICTMTGWPADATPQIASIPSVDTSKIAQMNLEEDTRKAIGNNTQLQQLRRSASANTYAGDTARLNAINESDEKMKIKMQELYNDVQAKLVAYESAKDGFESAKKSADSYAKMKELGMMSETQYLGGMLSYYSKEASYENADTALRQAIETYQWAVTGLVNPD</sequence>
<dbReference type="AlphaFoldDB" id="A0AAE3ARX6"/>
<evidence type="ECO:0000313" key="3">
    <source>
        <dbReference type="EMBL" id="MCC2165580.1"/>
    </source>
</evidence>
<accession>A0AAE3ARX6</accession>
<dbReference type="Proteomes" id="UP001198962">
    <property type="component" value="Unassembled WGS sequence"/>
</dbReference>
<keyword evidence="4" id="KW-1185">Reference proteome</keyword>
<dbReference type="RefSeq" id="WP_308451848.1">
    <property type="nucleotide sequence ID" value="NZ_JAJEPU010000041.1"/>
</dbReference>
<dbReference type="GO" id="GO:0015562">
    <property type="term" value="F:efflux transmembrane transporter activity"/>
    <property type="evidence" value="ECO:0007669"/>
    <property type="project" value="InterPro"/>
</dbReference>
<dbReference type="Gene3D" id="1.20.1600.10">
    <property type="entry name" value="Outer membrane efflux proteins (OEP)"/>
    <property type="match status" value="1"/>
</dbReference>
<gene>
    <name evidence="3" type="ORF">LKD32_11980</name>
</gene>
<name>A0AAE3ARX6_9FIRM</name>
<comment type="caution">
    <text evidence="3">The sequence shown here is derived from an EMBL/GenBank/DDBJ whole genome shotgun (WGS) entry which is preliminary data.</text>
</comment>
<evidence type="ECO:0000256" key="2">
    <source>
        <dbReference type="SAM" id="SignalP"/>
    </source>
</evidence>
<keyword evidence="2" id="KW-0732">Signal</keyword>
<feature type="coiled-coil region" evidence="1">
    <location>
        <begin position="88"/>
        <end position="122"/>
    </location>
</feature>
<keyword evidence="1" id="KW-0175">Coiled coil</keyword>
<evidence type="ECO:0000313" key="4">
    <source>
        <dbReference type="Proteomes" id="UP001198962"/>
    </source>
</evidence>
<protein>
    <submittedName>
        <fullName evidence="3">TolC family protein</fullName>
    </submittedName>
</protein>
<reference evidence="3" key="1">
    <citation type="submission" date="2021-10" db="EMBL/GenBank/DDBJ databases">
        <title>Anaerobic single-cell dispensing facilitates the cultivation of human gut bacteria.</title>
        <authorList>
            <person name="Afrizal A."/>
        </authorList>
    </citation>
    <scope>NUCLEOTIDE SEQUENCE</scope>
    <source>
        <strain evidence="3">CLA-AA-H274</strain>
    </source>
</reference>
<proteinExistence type="predicted"/>